<dbReference type="InterPro" id="IPR011032">
    <property type="entry name" value="GroES-like_sf"/>
</dbReference>
<dbReference type="AlphaFoldDB" id="A0A6G4X2K7"/>
<keyword evidence="1" id="KW-0521">NADP</keyword>
<gene>
    <name evidence="3" type="primary">ccrA</name>
    <name evidence="3" type="ORF">G5C65_26175</name>
</gene>
<dbReference type="PANTHER" id="PTHR44154">
    <property type="entry name" value="QUINONE OXIDOREDUCTASE"/>
    <property type="match status" value="1"/>
</dbReference>
<dbReference type="SUPFAM" id="SSF51735">
    <property type="entry name" value="NAD(P)-binding Rossmann-fold domains"/>
    <property type="match status" value="1"/>
</dbReference>
<dbReference type="Gene3D" id="3.40.50.720">
    <property type="entry name" value="NAD(P)-binding Rossmann-like Domain"/>
    <property type="match status" value="1"/>
</dbReference>
<keyword evidence="4" id="KW-1185">Reference proteome</keyword>
<dbReference type="EMBL" id="JAAKZZ010000351">
    <property type="protein sequence ID" value="NGO71776.1"/>
    <property type="molecule type" value="Genomic_DNA"/>
</dbReference>
<evidence type="ECO:0000313" key="4">
    <source>
        <dbReference type="Proteomes" id="UP000477722"/>
    </source>
</evidence>
<dbReference type="InterPro" id="IPR051603">
    <property type="entry name" value="Zinc-ADH_QOR/CCCR"/>
</dbReference>
<dbReference type="SUPFAM" id="SSF50129">
    <property type="entry name" value="GroES-like"/>
    <property type="match status" value="1"/>
</dbReference>
<dbReference type="InterPro" id="IPR013149">
    <property type="entry name" value="ADH-like_C"/>
</dbReference>
<dbReference type="InterPro" id="IPR020843">
    <property type="entry name" value="ER"/>
</dbReference>
<organism evidence="3 4">
    <name type="scientific">Streptomyces boncukensis</name>
    <dbReference type="NCBI Taxonomy" id="2711219"/>
    <lineage>
        <taxon>Bacteria</taxon>
        <taxon>Bacillati</taxon>
        <taxon>Actinomycetota</taxon>
        <taxon>Actinomycetes</taxon>
        <taxon>Kitasatosporales</taxon>
        <taxon>Streptomycetaceae</taxon>
        <taxon>Streptomyces</taxon>
    </lineage>
</organism>
<dbReference type="InterPro" id="IPR013154">
    <property type="entry name" value="ADH-like_N"/>
</dbReference>
<evidence type="ECO:0000313" key="3">
    <source>
        <dbReference type="EMBL" id="NGO71776.1"/>
    </source>
</evidence>
<reference evidence="3 4" key="1">
    <citation type="submission" date="2020-02" db="EMBL/GenBank/DDBJ databases">
        <title>Whole-genome analyses of novel actinobacteria.</title>
        <authorList>
            <person name="Sahin N."/>
            <person name="Tatar D."/>
        </authorList>
    </citation>
    <scope>NUCLEOTIDE SEQUENCE [LARGE SCALE GENOMIC DNA]</scope>
    <source>
        <strain evidence="3 4">SB3404</strain>
    </source>
</reference>
<dbReference type="Pfam" id="PF00107">
    <property type="entry name" value="ADH_zinc_N"/>
    <property type="match status" value="1"/>
</dbReference>
<dbReference type="Gene3D" id="3.90.180.10">
    <property type="entry name" value="Medium-chain alcohol dehydrogenases, catalytic domain"/>
    <property type="match status" value="2"/>
</dbReference>
<dbReference type="SMART" id="SM00829">
    <property type="entry name" value="PKS_ER"/>
    <property type="match status" value="1"/>
</dbReference>
<keyword evidence="3" id="KW-0560">Oxidoreductase</keyword>
<dbReference type="InterPro" id="IPR010085">
    <property type="entry name" value="Crot_CoA_red"/>
</dbReference>
<sequence length="406" mass="43760">MKDLYPLGETPPTGRVPERMIAATIRRERFGEPKDAMIVEEVPTPPVGPGQVLVWVMAAGVNYNMVWASLGRPVDVIAMNRRAGSTEDLHVGGSDGAGIVWAVGSRVRGTKVGDEVILTVSQWDERSDDVRLGTDGTCSRSTRVWGYETSHGSLAQFAVVDDYQVHPKPAALSWEDAGCFSLTAGTAYRQLCGWHPHTVSPGDPVLIWGGAGGLGSMAIQIVNQLGGVPVAVVSDGKKAEHCRSAGAHATIDRQVFQHWGPMPPGDTPKDLRQWQVGVRRFQQAFWEVLGERRSPRIVLEHPGSATLPTSIAVCDLGGMVVTCGATSGYHADLDLRFLWMRQIRLQGSHMANTRQFRSVIALAGRGSLDVCRTGTYSLAESSTAHQLLREGAQMGNLAIRVNAPAA</sequence>
<evidence type="ECO:0000259" key="2">
    <source>
        <dbReference type="SMART" id="SM00829"/>
    </source>
</evidence>
<dbReference type="Proteomes" id="UP000477722">
    <property type="component" value="Unassembled WGS sequence"/>
</dbReference>
<accession>A0A6G4X2K7</accession>
<dbReference type="EC" id="1.3.1.85" evidence="3"/>
<dbReference type="NCBIfam" id="TIGR01751">
    <property type="entry name" value="crot-CoA-red"/>
    <property type="match status" value="1"/>
</dbReference>
<name>A0A6G4X2K7_9ACTN</name>
<comment type="caution">
    <text evidence="3">The sequence shown here is derived from an EMBL/GenBank/DDBJ whole genome shotgun (WGS) entry which is preliminary data.</text>
</comment>
<evidence type="ECO:0000256" key="1">
    <source>
        <dbReference type="ARBA" id="ARBA00022857"/>
    </source>
</evidence>
<dbReference type="InterPro" id="IPR036291">
    <property type="entry name" value="NAD(P)-bd_dom_sf"/>
</dbReference>
<dbReference type="Pfam" id="PF08240">
    <property type="entry name" value="ADH_N"/>
    <property type="match status" value="1"/>
</dbReference>
<dbReference type="GO" id="GO:0043880">
    <property type="term" value="F:crotonyl-CoA reductase activity"/>
    <property type="evidence" value="ECO:0007669"/>
    <property type="project" value="InterPro"/>
</dbReference>
<dbReference type="PANTHER" id="PTHR44154:SF1">
    <property type="entry name" value="QUINONE OXIDOREDUCTASE"/>
    <property type="match status" value="1"/>
</dbReference>
<protein>
    <submittedName>
        <fullName evidence="3">Crotonyl-CoA carboxylase/reductase</fullName>
        <ecNumber evidence="3">1.3.1.85</ecNumber>
    </submittedName>
</protein>
<feature type="domain" description="Enoyl reductase (ER)" evidence="2">
    <location>
        <begin position="31"/>
        <end position="399"/>
    </location>
</feature>
<dbReference type="RefSeq" id="WP_165301403.1">
    <property type="nucleotide sequence ID" value="NZ_JAAKZZ010000351.1"/>
</dbReference>
<proteinExistence type="predicted"/>